<feature type="domain" description="Peptidase S1" evidence="11">
    <location>
        <begin position="49"/>
        <end position="302"/>
    </location>
</feature>
<keyword evidence="2 9" id="KW-0645">Protease</keyword>
<dbReference type="InterPro" id="IPR043504">
    <property type="entry name" value="Peptidase_S1_PA_chymotrypsin"/>
</dbReference>
<keyword evidence="4 9" id="KW-0378">Hydrolase</keyword>
<dbReference type="InterPro" id="IPR033116">
    <property type="entry name" value="TRYPSIN_SER"/>
</dbReference>
<comment type="similarity">
    <text evidence="8">Belongs to the peptidase S1 family. CLIP subfamily.</text>
</comment>
<keyword evidence="6" id="KW-1015">Disulfide bond</keyword>
<reference evidence="12" key="1">
    <citation type="journal article" date="2010" name="Mol. Biol. Evol.">
        <title>Combined EST and proteomic analysis identifies rapidly evolving seminal fluid proteins in Heliconius butterflies.</title>
        <authorList>
            <person name="Walters J.R."/>
            <person name="Harrison R.G."/>
        </authorList>
    </citation>
    <scope>NUCLEOTIDE SEQUENCE</scope>
</reference>
<keyword evidence="5 9" id="KW-0720">Serine protease</keyword>
<sequence length="303" mass="33598">MCQYKWFSIFVFVFVHNVNCENIWPQIAHHPAWTRLDSLDCGFSASDRIIGGLNAALGQFPWLIRLGYSVEGEEDLDWMCGGSLITDLHLITAAHCVQTSGEDFELSVIRVGEYDTETNPDCQLYVCAPPVQDKKIREIKVHPNFNKPAYHNDLAIIVLDSPVKLNDYVLPICLPRAEQLQSLSLGELLMVAGWGKMNMTTEERARILQFVAVPVVDAELCHSFTRGFAVLESEICAGAQKQKDACGGDSGGPLMKIFDTPDGPKTFMMGVVSFGPTICGVRKPGVYTSVPHFLEWILDSIVT</sequence>
<dbReference type="SUPFAM" id="SSF50494">
    <property type="entry name" value="Trypsin-like serine proteases"/>
    <property type="match status" value="1"/>
</dbReference>
<dbReference type="GO" id="GO:0006508">
    <property type="term" value="P:proteolysis"/>
    <property type="evidence" value="ECO:0007669"/>
    <property type="project" value="UniProtKB-KW"/>
</dbReference>
<evidence type="ECO:0000256" key="4">
    <source>
        <dbReference type="ARBA" id="ARBA00022801"/>
    </source>
</evidence>
<keyword evidence="7" id="KW-0325">Glycoprotein</keyword>
<accession>D9HQ95</accession>
<evidence type="ECO:0000256" key="8">
    <source>
        <dbReference type="ARBA" id="ARBA00024195"/>
    </source>
</evidence>
<dbReference type="FunFam" id="2.40.10.10:FF:000036">
    <property type="entry name" value="Trypsin beta"/>
    <property type="match status" value="1"/>
</dbReference>
<dbReference type="MEROPS" id="S01.203"/>
<dbReference type="AlphaFoldDB" id="D9HQ95"/>
<organism evidence="12">
    <name type="scientific">Heliconius melpomene</name>
    <name type="common">Postman butterfly</name>
    <dbReference type="NCBI Taxonomy" id="34740"/>
    <lineage>
        <taxon>Eukaryota</taxon>
        <taxon>Metazoa</taxon>
        <taxon>Ecdysozoa</taxon>
        <taxon>Arthropoda</taxon>
        <taxon>Hexapoda</taxon>
        <taxon>Insecta</taxon>
        <taxon>Pterygota</taxon>
        <taxon>Neoptera</taxon>
        <taxon>Endopterygota</taxon>
        <taxon>Lepidoptera</taxon>
        <taxon>Glossata</taxon>
        <taxon>Ditrysia</taxon>
        <taxon>Papilionoidea</taxon>
        <taxon>Nymphalidae</taxon>
        <taxon>Heliconiinae</taxon>
        <taxon>Heliconiini</taxon>
        <taxon>Heliconius</taxon>
    </lineage>
</organism>
<dbReference type="EMBL" id="HM023850">
    <property type="protein sequence ID" value="ADJ58583.1"/>
    <property type="molecule type" value="mRNA"/>
</dbReference>
<evidence type="ECO:0000256" key="3">
    <source>
        <dbReference type="ARBA" id="ARBA00022729"/>
    </source>
</evidence>
<evidence type="ECO:0000256" key="6">
    <source>
        <dbReference type="ARBA" id="ARBA00023157"/>
    </source>
</evidence>
<dbReference type="PROSITE" id="PS00134">
    <property type="entry name" value="TRYPSIN_HIS"/>
    <property type="match status" value="1"/>
</dbReference>
<keyword evidence="3 10" id="KW-0732">Signal</keyword>
<dbReference type="FunFam" id="2.40.10.10:FF:000028">
    <property type="entry name" value="Serine protease easter"/>
    <property type="match status" value="1"/>
</dbReference>
<evidence type="ECO:0000259" key="11">
    <source>
        <dbReference type="PROSITE" id="PS50240"/>
    </source>
</evidence>
<evidence type="ECO:0000256" key="5">
    <source>
        <dbReference type="ARBA" id="ARBA00022825"/>
    </source>
</evidence>
<feature type="signal peptide" evidence="10">
    <location>
        <begin position="1"/>
        <end position="20"/>
    </location>
</feature>
<dbReference type="CDD" id="cd00190">
    <property type="entry name" value="Tryp_SPc"/>
    <property type="match status" value="1"/>
</dbReference>
<dbReference type="PANTHER" id="PTHR24253">
    <property type="entry name" value="TRANSMEMBRANE PROTEASE SERINE"/>
    <property type="match status" value="1"/>
</dbReference>
<evidence type="ECO:0000313" key="12">
    <source>
        <dbReference type="EMBL" id="ADJ58583.1"/>
    </source>
</evidence>
<name>D9HQ95_HELME</name>
<dbReference type="Gene3D" id="2.40.10.10">
    <property type="entry name" value="Trypsin-like serine proteases"/>
    <property type="match status" value="3"/>
</dbReference>
<evidence type="ECO:0000256" key="7">
    <source>
        <dbReference type="ARBA" id="ARBA00023180"/>
    </source>
</evidence>
<dbReference type="GO" id="GO:0005576">
    <property type="term" value="C:extracellular region"/>
    <property type="evidence" value="ECO:0007669"/>
    <property type="project" value="UniProtKB-SubCell"/>
</dbReference>
<dbReference type="Pfam" id="PF00089">
    <property type="entry name" value="Trypsin"/>
    <property type="match status" value="1"/>
</dbReference>
<dbReference type="PROSITE" id="PS00135">
    <property type="entry name" value="TRYPSIN_SER"/>
    <property type="match status" value="1"/>
</dbReference>
<feature type="chain" id="PRO_5003125236" evidence="10">
    <location>
        <begin position="21"/>
        <end position="303"/>
    </location>
</feature>
<dbReference type="InterPro" id="IPR018114">
    <property type="entry name" value="TRYPSIN_HIS"/>
</dbReference>
<comment type="subcellular location">
    <subcellularLocation>
        <location evidence="1">Secreted</location>
        <location evidence="1">Extracellular space</location>
    </subcellularLocation>
</comment>
<dbReference type="SMART" id="SM00020">
    <property type="entry name" value="Tryp_SPc"/>
    <property type="match status" value="1"/>
</dbReference>
<dbReference type="InterPro" id="IPR001254">
    <property type="entry name" value="Trypsin_dom"/>
</dbReference>
<evidence type="ECO:0000256" key="10">
    <source>
        <dbReference type="SAM" id="SignalP"/>
    </source>
</evidence>
<proteinExistence type="evidence at transcript level"/>
<evidence type="ECO:0000256" key="1">
    <source>
        <dbReference type="ARBA" id="ARBA00004239"/>
    </source>
</evidence>
<dbReference type="PROSITE" id="PS50240">
    <property type="entry name" value="TRYPSIN_DOM"/>
    <property type="match status" value="1"/>
</dbReference>
<protein>
    <submittedName>
        <fullName evidence="12">Seminal fluid protein HACP049</fullName>
    </submittedName>
</protein>
<dbReference type="GO" id="GO:0004252">
    <property type="term" value="F:serine-type endopeptidase activity"/>
    <property type="evidence" value="ECO:0007669"/>
    <property type="project" value="InterPro"/>
</dbReference>
<dbReference type="PANTHER" id="PTHR24253:SF176">
    <property type="entry name" value="CORIN, ISOFORM B"/>
    <property type="match status" value="1"/>
</dbReference>
<evidence type="ECO:0000256" key="2">
    <source>
        <dbReference type="ARBA" id="ARBA00022670"/>
    </source>
</evidence>
<dbReference type="InterPro" id="IPR009003">
    <property type="entry name" value="Peptidase_S1_PA"/>
</dbReference>
<dbReference type="PRINTS" id="PR00722">
    <property type="entry name" value="CHYMOTRYPSIN"/>
</dbReference>
<dbReference type="InterPro" id="IPR001314">
    <property type="entry name" value="Peptidase_S1A"/>
</dbReference>
<evidence type="ECO:0000256" key="9">
    <source>
        <dbReference type="RuleBase" id="RU363034"/>
    </source>
</evidence>